<evidence type="ECO:0000256" key="3">
    <source>
        <dbReference type="SAM" id="MobiDB-lite"/>
    </source>
</evidence>
<dbReference type="InterPro" id="IPR013320">
    <property type="entry name" value="ConA-like_dom_sf"/>
</dbReference>
<keyword evidence="1" id="KW-0732">Signal</keyword>
<dbReference type="Proteomes" id="UP000470446">
    <property type="component" value="Unassembled WGS sequence"/>
</dbReference>
<dbReference type="EMBL" id="JAAGMA010000232">
    <property type="protein sequence ID" value="NEB09097.1"/>
    <property type="molecule type" value="Genomic_DNA"/>
</dbReference>
<dbReference type="AlphaFoldDB" id="A0A7K3PGS2"/>
<dbReference type="Pfam" id="PF13385">
    <property type="entry name" value="Laminin_G_3"/>
    <property type="match status" value="1"/>
</dbReference>
<evidence type="ECO:0000313" key="5">
    <source>
        <dbReference type="EMBL" id="NEB09097.1"/>
    </source>
</evidence>
<sequence length="110" mass="11857">DRAYDDGRWHRLALRRGGGRLTLFVDGAPVAGTADVPGSVSRDSPFGVHIGERMDGRARFTGAVDDVRVWKRALTDEEIAAGAPPSDMGDTVLHLPMDRVDRTDRTDAGG</sequence>
<dbReference type="Gene3D" id="2.60.120.200">
    <property type="match status" value="1"/>
</dbReference>
<name>A0A7K3PGS2_9ACTN</name>
<evidence type="ECO:0000259" key="4">
    <source>
        <dbReference type="PROSITE" id="PS50025"/>
    </source>
</evidence>
<dbReference type="SUPFAM" id="SSF49899">
    <property type="entry name" value="Concanavalin A-like lectins/glucanases"/>
    <property type="match status" value="1"/>
</dbReference>
<evidence type="ECO:0000256" key="2">
    <source>
        <dbReference type="ARBA" id="ARBA00023157"/>
    </source>
</evidence>
<dbReference type="InterPro" id="IPR006558">
    <property type="entry name" value="LamG-like"/>
</dbReference>
<proteinExistence type="predicted"/>
<protein>
    <submittedName>
        <fullName evidence="5">Laminin G</fullName>
    </submittedName>
</protein>
<reference evidence="5 6" key="1">
    <citation type="submission" date="2020-01" db="EMBL/GenBank/DDBJ databases">
        <title>Insect and environment-associated Actinomycetes.</title>
        <authorList>
            <person name="Currrie C."/>
            <person name="Chevrette M."/>
            <person name="Carlson C."/>
            <person name="Stubbendieck R."/>
            <person name="Wendt-Pienkowski E."/>
        </authorList>
    </citation>
    <scope>NUCLEOTIDE SEQUENCE [LARGE SCALE GENOMIC DNA]</scope>
    <source>
        <strain evidence="5 6">SID14163</strain>
    </source>
</reference>
<gene>
    <name evidence="5" type="ORF">G3I32_09450</name>
</gene>
<dbReference type="PROSITE" id="PS50025">
    <property type="entry name" value="LAM_G_DOMAIN"/>
    <property type="match status" value="1"/>
</dbReference>
<accession>A0A7K3PGS2</accession>
<dbReference type="RefSeq" id="WP_239080895.1">
    <property type="nucleotide sequence ID" value="NZ_JAAGMA010000232.1"/>
</dbReference>
<feature type="non-terminal residue" evidence="5">
    <location>
        <position position="1"/>
    </location>
</feature>
<dbReference type="InterPro" id="IPR001791">
    <property type="entry name" value="Laminin_G"/>
</dbReference>
<dbReference type="SMART" id="SM00560">
    <property type="entry name" value="LamGL"/>
    <property type="match status" value="1"/>
</dbReference>
<feature type="region of interest" description="Disordered" evidence="3">
    <location>
        <begin position="79"/>
        <end position="110"/>
    </location>
</feature>
<evidence type="ECO:0000256" key="1">
    <source>
        <dbReference type="ARBA" id="ARBA00022729"/>
    </source>
</evidence>
<organism evidence="5 6">
    <name type="scientific">Streptomyces coelicoflavus</name>
    <dbReference type="NCBI Taxonomy" id="285562"/>
    <lineage>
        <taxon>Bacteria</taxon>
        <taxon>Bacillati</taxon>
        <taxon>Actinomycetota</taxon>
        <taxon>Actinomycetes</taxon>
        <taxon>Kitasatosporales</taxon>
        <taxon>Streptomycetaceae</taxon>
        <taxon>Streptomyces</taxon>
    </lineage>
</organism>
<keyword evidence="2" id="KW-1015">Disulfide bond</keyword>
<evidence type="ECO:0000313" key="6">
    <source>
        <dbReference type="Proteomes" id="UP000470446"/>
    </source>
</evidence>
<feature type="domain" description="Laminin G" evidence="4">
    <location>
        <begin position="1"/>
        <end position="91"/>
    </location>
</feature>
<comment type="caution">
    <text evidence="5">The sequence shown here is derived from an EMBL/GenBank/DDBJ whole genome shotgun (WGS) entry which is preliminary data.</text>
</comment>
<dbReference type="CDD" id="cd00110">
    <property type="entry name" value="LamG"/>
    <property type="match status" value="1"/>
</dbReference>
<feature type="compositionally biased region" description="Basic and acidic residues" evidence="3">
    <location>
        <begin position="96"/>
        <end position="110"/>
    </location>
</feature>